<accession>A0A1V8SQ41</accession>
<keyword evidence="2" id="KW-1185">Reference proteome</keyword>
<dbReference type="Proteomes" id="UP000192596">
    <property type="component" value="Unassembled WGS sequence"/>
</dbReference>
<proteinExistence type="predicted"/>
<protein>
    <submittedName>
        <fullName evidence="1">Uncharacterized protein</fullName>
    </submittedName>
</protein>
<evidence type="ECO:0000313" key="1">
    <source>
        <dbReference type="EMBL" id="OQO01209.1"/>
    </source>
</evidence>
<dbReference type="AlphaFoldDB" id="A0A1V8SQ41"/>
<gene>
    <name evidence="1" type="ORF">B0A48_13452</name>
</gene>
<evidence type="ECO:0000313" key="2">
    <source>
        <dbReference type="Proteomes" id="UP000192596"/>
    </source>
</evidence>
<dbReference type="InParanoid" id="A0A1V8SQ41"/>
<name>A0A1V8SQ41_9PEZI</name>
<reference evidence="2" key="1">
    <citation type="submission" date="2017-03" db="EMBL/GenBank/DDBJ databases">
        <title>Genomes of endolithic fungi from Antarctica.</title>
        <authorList>
            <person name="Coleine C."/>
            <person name="Masonjones S."/>
            <person name="Stajich J.E."/>
        </authorList>
    </citation>
    <scope>NUCLEOTIDE SEQUENCE [LARGE SCALE GENOMIC DNA]</scope>
    <source>
        <strain evidence="2">CCFEE 5527</strain>
    </source>
</reference>
<organism evidence="1 2">
    <name type="scientific">Cryoendolithus antarcticus</name>
    <dbReference type="NCBI Taxonomy" id="1507870"/>
    <lineage>
        <taxon>Eukaryota</taxon>
        <taxon>Fungi</taxon>
        <taxon>Dikarya</taxon>
        <taxon>Ascomycota</taxon>
        <taxon>Pezizomycotina</taxon>
        <taxon>Dothideomycetes</taxon>
        <taxon>Dothideomycetidae</taxon>
        <taxon>Cladosporiales</taxon>
        <taxon>Cladosporiaceae</taxon>
        <taxon>Cryoendolithus</taxon>
    </lineage>
</organism>
<sequence>MRPLRTFSSTPYSGSLASRLAQLWRGPPAPPPKAQIYSPAQDPLPLGLIYPTSLPTHEHFVLLEDGLTREHCERIAESARDLIERAFQIPQEQSQQTTEVNAPSGRFAGRLTHDEVADAVSVDFTPPHPDFRSSTLAALIVQLPYALEVELLVKFLKEAHPGCVKRGMMQSIVSDCLETHCGHPGNCKYDDGDGAGMWLALLHQ</sequence>
<comment type="caution">
    <text evidence="1">The sequence shown here is derived from an EMBL/GenBank/DDBJ whole genome shotgun (WGS) entry which is preliminary data.</text>
</comment>
<dbReference type="EMBL" id="NAJO01000032">
    <property type="protein sequence ID" value="OQO01209.1"/>
    <property type="molecule type" value="Genomic_DNA"/>
</dbReference>